<name>A0ABP0XD05_9BRYO</name>
<dbReference type="Gene3D" id="1.10.10.60">
    <property type="entry name" value="Homeodomain-like"/>
    <property type="match status" value="1"/>
</dbReference>
<evidence type="ECO:0000256" key="1">
    <source>
        <dbReference type="SAM" id="MobiDB-lite"/>
    </source>
</evidence>
<gene>
    <name evidence="3" type="ORF">CSSPJE1EN1_LOCUS21990</name>
</gene>
<dbReference type="EMBL" id="OZ020102">
    <property type="protein sequence ID" value="CAK9276512.1"/>
    <property type="molecule type" value="Genomic_DNA"/>
</dbReference>
<protein>
    <recommendedName>
        <fullName evidence="2">Myb-like domain-containing protein</fullName>
    </recommendedName>
</protein>
<reference evidence="3" key="1">
    <citation type="submission" date="2024-02" db="EMBL/GenBank/DDBJ databases">
        <authorList>
            <consortium name="ELIXIR-Norway"/>
            <consortium name="Elixir Norway"/>
        </authorList>
    </citation>
    <scope>NUCLEOTIDE SEQUENCE</scope>
</reference>
<evidence type="ECO:0000313" key="4">
    <source>
        <dbReference type="Proteomes" id="UP001497444"/>
    </source>
</evidence>
<dbReference type="PANTHER" id="PTHR33492:SF11">
    <property type="entry name" value="OS04G0670900 PROTEIN"/>
    <property type="match status" value="1"/>
</dbReference>
<evidence type="ECO:0000313" key="3">
    <source>
        <dbReference type="EMBL" id="CAK9276512.1"/>
    </source>
</evidence>
<dbReference type="InterPro" id="IPR044822">
    <property type="entry name" value="Myb_DNA-bind_4"/>
</dbReference>
<feature type="compositionally biased region" description="Acidic residues" evidence="1">
    <location>
        <begin position="187"/>
        <end position="203"/>
    </location>
</feature>
<keyword evidence="4" id="KW-1185">Reference proteome</keyword>
<proteinExistence type="predicted"/>
<dbReference type="PANTHER" id="PTHR33492">
    <property type="entry name" value="OSJNBA0043A12.37 PROTEIN-RELATED"/>
    <property type="match status" value="1"/>
</dbReference>
<feature type="domain" description="Myb-like" evidence="2">
    <location>
        <begin position="20"/>
        <end position="90"/>
    </location>
</feature>
<feature type="region of interest" description="Disordered" evidence="1">
    <location>
        <begin position="154"/>
        <end position="223"/>
    </location>
</feature>
<sequence length="313" mass="35348">MRRQLLAAAEESLITSFTRDREYRKGNWTLRETVVLIAAKKRDEDRPLKGGEKEKSNPAELRWKWVENYCWKNGCQRSQNQCNDKWDNLLRDYQKVRDYEIRSTAAAADPRHREQPMVSSYWQMEKHERKEKGLPSNLLKQVYQALHDVIDRGFPPPASKLPQSDFLAPALPSTSMRPAATSPRKEEEEEEKEDDSSDDEEEIYTGRSTKRRRKTTTRMSSGTAAAAAGAEAIAPAMFKSTVEITQTLLACEDKNDKRHREILAVEERKLHIEEAKTEISRAGVAGLITAVNNLASAILALAGDKSAAGDTSS</sequence>
<dbReference type="InterPro" id="IPR001005">
    <property type="entry name" value="SANT/Myb"/>
</dbReference>
<dbReference type="Proteomes" id="UP001497444">
    <property type="component" value="Chromosome 7"/>
</dbReference>
<organism evidence="3 4">
    <name type="scientific">Sphagnum jensenii</name>
    <dbReference type="NCBI Taxonomy" id="128206"/>
    <lineage>
        <taxon>Eukaryota</taxon>
        <taxon>Viridiplantae</taxon>
        <taxon>Streptophyta</taxon>
        <taxon>Embryophyta</taxon>
        <taxon>Bryophyta</taxon>
        <taxon>Sphagnophytina</taxon>
        <taxon>Sphagnopsida</taxon>
        <taxon>Sphagnales</taxon>
        <taxon>Sphagnaceae</taxon>
        <taxon>Sphagnum</taxon>
    </lineage>
</organism>
<dbReference type="PROSITE" id="PS50090">
    <property type="entry name" value="MYB_LIKE"/>
    <property type="match status" value="1"/>
</dbReference>
<evidence type="ECO:0000259" key="2">
    <source>
        <dbReference type="PROSITE" id="PS50090"/>
    </source>
</evidence>
<dbReference type="Pfam" id="PF13837">
    <property type="entry name" value="Myb_DNA-bind_4"/>
    <property type="match status" value="1"/>
</dbReference>
<accession>A0ABP0XD05</accession>